<dbReference type="InterPro" id="IPR023983">
    <property type="entry name" value="DNA_S_mod_dnd_assoc_4"/>
</dbReference>
<dbReference type="eggNOG" id="ENOG5030DSU">
    <property type="taxonomic scope" value="Bacteria"/>
</dbReference>
<dbReference type="AlphaFoldDB" id="W7KM44"/>
<dbReference type="RefSeq" id="WP_035333410.1">
    <property type="nucleotide sequence ID" value="NZ_APVL01000041.1"/>
</dbReference>
<dbReference type="Proteomes" id="UP000019270">
    <property type="component" value="Unassembled WGS sequence"/>
</dbReference>
<gene>
    <name evidence="1" type="ORF">PBF_24051</name>
</gene>
<protein>
    <submittedName>
        <fullName evidence="1">Uncharacterized protein</fullName>
    </submittedName>
</protein>
<dbReference type="EMBL" id="APVL01000041">
    <property type="protein sequence ID" value="EWG08465.1"/>
    <property type="molecule type" value="Genomic_DNA"/>
</dbReference>
<dbReference type="OrthoDB" id="2856455at2"/>
<accession>W7KM44</accession>
<dbReference type="NCBIfam" id="TIGR04062">
    <property type="entry name" value="dnd_assoc_4"/>
    <property type="match status" value="1"/>
</dbReference>
<comment type="caution">
    <text evidence="1">The sequence shown here is derived from an EMBL/GenBank/DDBJ whole genome shotgun (WGS) entry which is preliminary data.</text>
</comment>
<reference evidence="1 2" key="2">
    <citation type="journal article" date="2016" name="Sci. Rep.">
        <title>A novel serine protease, Sep1, from Bacillus firmus DS-1 has nematicidal activity and degrades multiple intestinal-associated nematode proteins.</title>
        <authorList>
            <person name="Geng C."/>
            <person name="Nie X."/>
            <person name="Tang Z."/>
            <person name="Zhang Y."/>
            <person name="Lin J."/>
            <person name="Sun M."/>
            <person name="Peng D."/>
        </authorList>
    </citation>
    <scope>NUCLEOTIDE SEQUENCE [LARGE SCALE GENOMIC DNA]</scope>
    <source>
        <strain evidence="1 2">DS1</strain>
    </source>
</reference>
<proteinExistence type="predicted"/>
<reference evidence="2" key="1">
    <citation type="submission" date="2013-03" db="EMBL/GenBank/DDBJ databases">
        <title>Draft genome sequence of Bacillus firmus DS1.</title>
        <authorList>
            <person name="Peng D."/>
            <person name="Zhu L."/>
            <person name="Sun M."/>
        </authorList>
    </citation>
    <scope>NUCLEOTIDE SEQUENCE [LARGE SCALE GENOMIC DNA]</scope>
    <source>
        <strain evidence="2">DS1</strain>
    </source>
</reference>
<sequence length="152" mass="17923">MYRRIRRPKDQEEYYLRLTDQSEFGIFSTFKDVFMAAGVIGFMEKRKREFSSSLEGIDWHRFNLETDETIINAVAISDSKNPKLVNTDEETFNEKVQIFEEYAAAGVEILYKKVMEDPKKAINLYIEYIMSMETETTTKERNLKDIADLLTF</sequence>
<name>W7KM44_CYTFI</name>
<dbReference type="PATRIC" id="fig|1307436.3.peg.5121"/>
<organism evidence="1 2">
    <name type="scientific">Cytobacillus firmus DS1</name>
    <dbReference type="NCBI Taxonomy" id="1307436"/>
    <lineage>
        <taxon>Bacteria</taxon>
        <taxon>Bacillati</taxon>
        <taxon>Bacillota</taxon>
        <taxon>Bacilli</taxon>
        <taxon>Bacillales</taxon>
        <taxon>Bacillaceae</taxon>
        <taxon>Cytobacillus</taxon>
    </lineage>
</organism>
<evidence type="ECO:0000313" key="2">
    <source>
        <dbReference type="Proteomes" id="UP000019270"/>
    </source>
</evidence>
<evidence type="ECO:0000313" key="1">
    <source>
        <dbReference type="EMBL" id="EWG08465.1"/>
    </source>
</evidence>